<dbReference type="Pfam" id="PF02397">
    <property type="entry name" value="Bac_transf"/>
    <property type="match status" value="1"/>
</dbReference>
<feature type="transmembrane region" description="Helical" evidence="2">
    <location>
        <begin position="27"/>
        <end position="48"/>
    </location>
</feature>
<comment type="similarity">
    <text evidence="1">Belongs to the bacterial sugar transferase family.</text>
</comment>
<dbReference type="EMBL" id="JABZGR010000001">
    <property type="protein sequence ID" value="MBF0969418.1"/>
    <property type="molecule type" value="Genomic_DNA"/>
</dbReference>
<evidence type="ECO:0000313" key="5">
    <source>
        <dbReference type="Proteomes" id="UP000704068"/>
    </source>
</evidence>
<keyword evidence="2" id="KW-0472">Membrane</keyword>
<gene>
    <name evidence="4" type="ORF">HXK21_00025</name>
</gene>
<dbReference type="InterPro" id="IPR003362">
    <property type="entry name" value="Bact_transf"/>
</dbReference>
<organism evidence="4 5">
    <name type="scientific">Alloprevotella tannerae</name>
    <dbReference type="NCBI Taxonomy" id="76122"/>
    <lineage>
        <taxon>Bacteria</taxon>
        <taxon>Pseudomonadati</taxon>
        <taxon>Bacteroidota</taxon>
        <taxon>Bacteroidia</taxon>
        <taxon>Bacteroidales</taxon>
        <taxon>Prevotellaceae</taxon>
        <taxon>Alloprevotella</taxon>
    </lineage>
</organism>
<evidence type="ECO:0000313" key="4">
    <source>
        <dbReference type="EMBL" id="MBF0969418.1"/>
    </source>
</evidence>
<name>A0A929WZ39_9BACT</name>
<dbReference type="Proteomes" id="UP000704068">
    <property type="component" value="Unassembled WGS sequence"/>
</dbReference>
<dbReference type="AlphaFoldDB" id="A0A929WZ39"/>
<keyword evidence="2" id="KW-0812">Transmembrane</keyword>
<dbReference type="PANTHER" id="PTHR30576:SF0">
    <property type="entry name" value="UNDECAPRENYL-PHOSPHATE N-ACETYLGALACTOSAMINYL 1-PHOSPHATE TRANSFERASE-RELATED"/>
    <property type="match status" value="1"/>
</dbReference>
<feature type="domain" description="Bacterial sugar transferase" evidence="3">
    <location>
        <begin position="22"/>
        <end position="205"/>
    </location>
</feature>
<evidence type="ECO:0000259" key="3">
    <source>
        <dbReference type="Pfam" id="PF02397"/>
    </source>
</evidence>
<protein>
    <submittedName>
        <fullName evidence="4">Sugar transferase</fullName>
    </submittedName>
</protein>
<keyword evidence="4" id="KW-0808">Transferase</keyword>
<sequence length="210" mass="24837">MKRDTIRPAIPDGMNCAERLLKRMADIAIALLCLLLFAPIMLACYLAVRLDDGAPALFKQTRIGRYGRPFRMYKFRSMHNDAEAAGPQLCRGRKDPRLTRVGRFLREHHLDELPQLWNVLRGDMAFIGPRPERRFYIEQIVRQDQRYPLLYQIRPGVTSYATLYNGYTDTPEKMLRRLELDLYYLEHRSLFLDLKILWLTFYRIVAGHKF</sequence>
<dbReference type="GO" id="GO:0016780">
    <property type="term" value="F:phosphotransferase activity, for other substituted phosphate groups"/>
    <property type="evidence" value="ECO:0007669"/>
    <property type="project" value="TreeGrafter"/>
</dbReference>
<evidence type="ECO:0000256" key="2">
    <source>
        <dbReference type="SAM" id="Phobius"/>
    </source>
</evidence>
<dbReference type="PANTHER" id="PTHR30576">
    <property type="entry name" value="COLANIC BIOSYNTHESIS UDP-GLUCOSE LIPID CARRIER TRANSFERASE"/>
    <property type="match status" value="1"/>
</dbReference>
<evidence type="ECO:0000256" key="1">
    <source>
        <dbReference type="ARBA" id="ARBA00006464"/>
    </source>
</evidence>
<comment type="caution">
    <text evidence="4">The sequence shown here is derived from an EMBL/GenBank/DDBJ whole genome shotgun (WGS) entry which is preliminary data.</text>
</comment>
<dbReference type="RefSeq" id="WP_303762305.1">
    <property type="nucleotide sequence ID" value="NZ_JABZGR010000001.1"/>
</dbReference>
<reference evidence="4" key="1">
    <citation type="submission" date="2020-04" db="EMBL/GenBank/DDBJ databases">
        <title>Deep metagenomics examines the oral microbiome during advanced dental caries in children, revealing novel taxa and co-occurrences with host molecules.</title>
        <authorList>
            <person name="Baker J.L."/>
            <person name="Morton J.T."/>
            <person name="Dinis M."/>
            <person name="Alvarez R."/>
            <person name="Tran N.C."/>
            <person name="Knight R."/>
            <person name="Edlund A."/>
        </authorList>
    </citation>
    <scope>NUCLEOTIDE SEQUENCE</scope>
    <source>
        <strain evidence="4">JCVI_34_bin.1</strain>
    </source>
</reference>
<accession>A0A929WZ39</accession>
<proteinExistence type="inferred from homology"/>
<keyword evidence="2" id="KW-1133">Transmembrane helix</keyword>